<dbReference type="PANTHER" id="PTHR14611">
    <property type="entry name" value="TECTONIC FAMILY MEMBER"/>
    <property type="match status" value="1"/>
</dbReference>
<feature type="domain" description="Tectonic-1-3 N-terminal" evidence="8">
    <location>
        <begin position="180"/>
        <end position="281"/>
    </location>
</feature>
<keyword evidence="5" id="KW-0325">Glycoprotein</keyword>
<evidence type="ECO:0000259" key="8">
    <source>
        <dbReference type="Pfam" id="PF25752"/>
    </source>
</evidence>
<evidence type="ECO:0000313" key="9">
    <source>
        <dbReference type="Proteomes" id="UP000515131"/>
    </source>
</evidence>
<proteinExistence type="inferred from homology"/>
<dbReference type="KEGG" id="pcoo:112870289"/>
<dbReference type="Pfam" id="PF07773">
    <property type="entry name" value="TCTN_DUF1619"/>
    <property type="match status" value="2"/>
</dbReference>
<dbReference type="CTD" id="79867"/>
<comment type="similarity">
    <text evidence="1">Belongs to the tectonic family.</text>
</comment>
<accession>A0A6P6ILT4</accession>
<dbReference type="GO" id="GO:0060271">
    <property type="term" value="P:cilium assembly"/>
    <property type="evidence" value="ECO:0007669"/>
    <property type="project" value="TreeGrafter"/>
</dbReference>
<dbReference type="Proteomes" id="UP000515131">
    <property type="component" value="Unplaced"/>
</dbReference>
<evidence type="ECO:0000256" key="1">
    <source>
        <dbReference type="ARBA" id="ARBA00007633"/>
    </source>
</evidence>
<dbReference type="GeneID" id="112870289"/>
<evidence type="ECO:0000256" key="3">
    <source>
        <dbReference type="ARBA" id="ARBA00022729"/>
    </source>
</evidence>
<dbReference type="Pfam" id="PF25752">
    <property type="entry name" value="DUF1619_N"/>
    <property type="match status" value="1"/>
</dbReference>
<feature type="domain" description="Tectonic-1-3" evidence="7">
    <location>
        <begin position="317"/>
        <end position="465"/>
    </location>
</feature>
<evidence type="ECO:0000256" key="5">
    <source>
        <dbReference type="ARBA" id="ARBA00023180"/>
    </source>
</evidence>
<dbReference type="InterPro" id="IPR040354">
    <property type="entry name" value="TCTN1-3"/>
</dbReference>
<dbReference type="InterPro" id="IPR011677">
    <property type="entry name" value="TCTN1-3_dom"/>
</dbReference>
<dbReference type="RefSeq" id="XP_025789211.1">
    <property type="nucleotide sequence ID" value="XM_025933426.1"/>
</dbReference>
<dbReference type="GO" id="GO:0036038">
    <property type="term" value="C:MKS complex"/>
    <property type="evidence" value="ECO:0007669"/>
    <property type="project" value="TreeGrafter"/>
</dbReference>
<dbReference type="InterPro" id="IPR057724">
    <property type="entry name" value="TCTN1-3_N"/>
</dbReference>
<evidence type="ECO:0000256" key="4">
    <source>
        <dbReference type="ARBA" id="ARBA00022794"/>
    </source>
</evidence>
<keyword evidence="9" id="KW-1185">Reference proteome</keyword>
<evidence type="ECO:0000256" key="6">
    <source>
        <dbReference type="SAM" id="SignalP"/>
    </source>
</evidence>
<dbReference type="AlphaFoldDB" id="A0A6P6ILT4"/>
<keyword evidence="4" id="KW-0970">Cilium biogenesis/degradation</keyword>
<evidence type="ECO:0000313" key="10">
    <source>
        <dbReference type="RefSeq" id="XP_025789211.1"/>
    </source>
</evidence>
<dbReference type="GO" id="GO:1904491">
    <property type="term" value="P:protein localization to ciliary transition zone"/>
    <property type="evidence" value="ECO:0007669"/>
    <property type="project" value="TreeGrafter"/>
</dbReference>
<feature type="signal peptide" evidence="6">
    <location>
        <begin position="1"/>
        <end position="25"/>
    </location>
</feature>
<reference evidence="10" key="1">
    <citation type="submission" date="2025-08" db="UniProtKB">
        <authorList>
            <consortium name="RefSeq"/>
        </authorList>
    </citation>
    <scope>IDENTIFICATION</scope>
    <source>
        <tissue evidence="10">Blood</tissue>
    </source>
</reference>
<evidence type="ECO:0000256" key="2">
    <source>
        <dbReference type="ARBA" id="ARBA00011495"/>
    </source>
</evidence>
<sequence length="737" mass="80149">MGLPPPAPLLLGLLLLLDVLRPLWGDLVFIPAFIRMTGPAVSASLVGGTEDVTVSLALLQDKEGLLPTPACGALTNETGDWSLTVTPSVVRPESALDVTVRLKRGLQGCSANETDPFSEPPCIVQTLLVSASHNSSCLAHLLIRVEIYANSSSARNASGMKNFAPSQTEIRTRTRTEGQMGENVTVIPNQVYQPLGPCPCNLTAGACDVRCCCDQECSSDLTGLFREACFTGVFGGDVNPLFDQLCSAQGAPEAPGWFPFLCVQSPLANSPFLGYFYHGSVCVLGPPRAPQVLNMSSSRPQASAEVYLHTDLRDFSDFGYKQGDPIMTVDKAYFTIPQVSLAGQCLQNAPVAFLQNFDVQCATSLEVSQEQDGIINAKIKNGVLGGIVTPRVIYEEATDPDKFITRTETLLSNGSAPRNVNVEEHYIFRWNNNTISEINVKIIRVAINAHQKGIMTQRFTVKFLSYNSGDEKEFSGNPGYQLGKPVRALNANRVNNVTTLHLWQSAGRGLCTSATFKPILFGENALSGCLLEVGTSENCTQLRENAVELLDSLVQATHVAMRGNSNYNDPSDGWVEIIRADAPDTDTGADPSVSVNGICTDIPARLNVRILSSDAGAVEGITQQEILGIETRLSLVNWQFQCGLTCEDKADLFPVSASVQFIKIPAQLPRPPTRFQINFTEYDCNRNEVCWPQLLYPVTRYYQGEPYSQCMAKGLLLVSFFTLAVFLSSPWAKTCQV</sequence>
<keyword evidence="3 6" id="KW-0732">Signal</keyword>
<gene>
    <name evidence="10" type="primary">TCTN2</name>
</gene>
<comment type="subunit">
    <text evidence="2">Part of the tectonic-like complex (also named B9 complex).</text>
</comment>
<organism evidence="9 10">
    <name type="scientific">Puma concolor</name>
    <name type="common">Mountain lion</name>
    <name type="synonym">Felis concolor</name>
    <dbReference type="NCBI Taxonomy" id="9696"/>
    <lineage>
        <taxon>Eukaryota</taxon>
        <taxon>Metazoa</taxon>
        <taxon>Chordata</taxon>
        <taxon>Craniata</taxon>
        <taxon>Vertebrata</taxon>
        <taxon>Euteleostomi</taxon>
        <taxon>Mammalia</taxon>
        <taxon>Eutheria</taxon>
        <taxon>Laurasiatheria</taxon>
        <taxon>Carnivora</taxon>
        <taxon>Feliformia</taxon>
        <taxon>Felidae</taxon>
        <taxon>Felinae</taxon>
        <taxon>Puma</taxon>
    </lineage>
</organism>
<dbReference type="GO" id="GO:0007224">
    <property type="term" value="P:smoothened signaling pathway"/>
    <property type="evidence" value="ECO:0007669"/>
    <property type="project" value="TreeGrafter"/>
</dbReference>
<feature type="domain" description="Tectonic-1-3" evidence="7">
    <location>
        <begin position="476"/>
        <end position="664"/>
    </location>
</feature>
<evidence type="ECO:0000259" key="7">
    <source>
        <dbReference type="Pfam" id="PF07773"/>
    </source>
</evidence>
<feature type="chain" id="PRO_5027770019" evidence="6">
    <location>
        <begin position="26"/>
        <end position="737"/>
    </location>
</feature>
<name>A0A6P6ILT4_PUMCO</name>
<protein>
    <submittedName>
        <fullName evidence="10">Tectonic-2</fullName>
    </submittedName>
</protein>
<dbReference type="PANTHER" id="PTHR14611:SF6">
    <property type="entry name" value="TECTONIC-2"/>
    <property type="match status" value="1"/>
</dbReference>